<evidence type="ECO:0000313" key="2">
    <source>
        <dbReference type="Proteomes" id="UP000276133"/>
    </source>
</evidence>
<reference evidence="1 2" key="1">
    <citation type="journal article" date="2018" name="Sci. Rep.">
        <title>Genomic signatures of local adaptation to the degree of environmental predictability in rotifers.</title>
        <authorList>
            <person name="Franch-Gras L."/>
            <person name="Hahn C."/>
            <person name="Garcia-Roger E.M."/>
            <person name="Carmona M.J."/>
            <person name="Serra M."/>
            <person name="Gomez A."/>
        </authorList>
    </citation>
    <scope>NUCLEOTIDE SEQUENCE [LARGE SCALE GENOMIC DNA]</scope>
    <source>
        <strain evidence="1">HYR1</strain>
    </source>
</reference>
<dbReference type="EMBL" id="REGN01002237">
    <property type="protein sequence ID" value="RNA29342.1"/>
    <property type="molecule type" value="Genomic_DNA"/>
</dbReference>
<accession>A0A3M7S0R5</accession>
<comment type="caution">
    <text evidence="1">The sequence shown here is derived from an EMBL/GenBank/DDBJ whole genome shotgun (WGS) entry which is preliminary data.</text>
</comment>
<evidence type="ECO:0000313" key="1">
    <source>
        <dbReference type="EMBL" id="RNA29342.1"/>
    </source>
</evidence>
<proteinExistence type="predicted"/>
<gene>
    <name evidence="1" type="ORF">BpHYR1_050182</name>
</gene>
<dbReference type="AlphaFoldDB" id="A0A3M7S0R5"/>
<dbReference type="Proteomes" id="UP000276133">
    <property type="component" value="Unassembled WGS sequence"/>
</dbReference>
<organism evidence="1 2">
    <name type="scientific">Brachionus plicatilis</name>
    <name type="common">Marine rotifer</name>
    <name type="synonym">Brachionus muelleri</name>
    <dbReference type="NCBI Taxonomy" id="10195"/>
    <lineage>
        <taxon>Eukaryota</taxon>
        <taxon>Metazoa</taxon>
        <taxon>Spiralia</taxon>
        <taxon>Gnathifera</taxon>
        <taxon>Rotifera</taxon>
        <taxon>Eurotatoria</taxon>
        <taxon>Monogononta</taxon>
        <taxon>Pseudotrocha</taxon>
        <taxon>Ploima</taxon>
        <taxon>Brachionidae</taxon>
        <taxon>Brachionus</taxon>
    </lineage>
</organism>
<name>A0A3M7S0R5_BRAPC</name>
<sequence length="98" mass="11416">MLKIQLREKQTPRLLKTDYYFFLALLLLSILFSLQDKVTLKAQELVPNNFHLNLKPENSILIMASSSWAFSAEKRKEIIPIIIIPVPGLLMQCQRINY</sequence>
<protein>
    <submittedName>
        <fullName evidence="1">Uncharacterized protein</fullName>
    </submittedName>
</protein>
<keyword evidence="2" id="KW-1185">Reference proteome</keyword>